<comment type="caution">
    <text evidence="2">The sequence shown here is derived from an EMBL/GenBank/DDBJ whole genome shotgun (WGS) entry which is preliminary data.</text>
</comment>
<sequence>MTGAADSNMNKETTTINEDDKTTIAEAKEMTSMEIDKKDQEEPAVAAAASPDE</sequence>
<accession>A0A821TPR9</accession>
<gene>
    <name evidence="2" type="ORF">UJA718_LOCUS44503</name>
</gene>
<proteinExistence type="predicted"/>
<name>A0A821TPR9_9BILA</name>
<feature type="compositionally biased region" description="Polar residues" evidence="1">
    <location>
        <begin position="1"/>
        <end position="16"/>
    </location>
</feature>
<dbReference type="Proteomes" id="UP000663873">
    <property type="component" value="Unassembled WGS sequence"/>
</dbReference>
<feature type="non-terminal residue" evidence="2">
    <location>
        <position position="53"/>
    </location>
</feature>
<organism evidence="2 3">
    <name type="scientific">Rotaria socialis</name>
    <dbReference type="NCBI Taxonomy" id="392032"/>
    <lineage>
        <taxon>Eukaryota</taxon>
        <taxon>Metazoa</taxon>
        <taxon>Spiralia</taxon>
        <taxon>Gnathifera</taxon>
        <taxon>Rotifera</taxon>
        <taxon>Eurotatoria</taxon>
        <taxon>Bdelloidea</taxon>
        <taxon>Philodinida</taxon>
        <taxon>Philodinidae</taxon>
        <taxon>Rotaria</taxon>
    </lineage>
</organism>
<reference evidence="2" key="1">
    <citation type="submission" date="2021-02" db="EMBL/GenBank/DDBJ databases">
        <authorList>
            <person name="Nowell W R."/>
        </authorList>
    </citation>
    <scope>NUCLEOTIDE SEQUENCE</scope>
</reference>
<evidence type="ECO:0000256" key="1">
    <source>
        <dbReference type="SAM" id="MobiDB-lite"/>
    </source>
</evidence>
<dbReference type="EMBL" id="CAJOBP010069010">
    <property type="protein sequence ID" value="CAF4876420.1"/>
    <property type="molecule type" value="Genomic_DNA"/>
</dbReference>
<dbReference type="AlphaFoldDB" id="A0A821TPR9"/>
<evidence type="ECO:0000313" key="2">
    <source>
        <dbReference type="EMBL" id="CAF4876420.1"/>
    </source>
</evidence>
<feature type="compositionally biased region" description="Basic and acidic residues" evidence="1">
    <location>
        <begin position="18"/>
        <end position="41"/>
    </location>
</feature>
<feature type="region of interest" description="Disordered" evidence="1">
    <location>
        <begin position="1"/>
        <end position="53"/>
    </location>
</feature>
<evidence type="ECO:0000313" key="3">
    <source>
        <dbReference type="Proteomes" id="UP000663873"/>
    </source>
</evidence>
<protein>
    <submittedName>
        <fullName evidence="2">Uncharacterized protein</fullName>
    </submittedName>
</protein>
<keyword evidence="3" id="KW-1185">Reference proteome</keyword>